<organism evidence="1 2">
    <name type="scientific">Acidisarcina polymorpha</name>
    <dbReference type="NCBI Taxonomy" id="2211140"/>
    <lineage>
        <taxon>Bacteria</taxon>
        <taxon>Pseudomonadati</taxon>
        <taxon>Acidobacteriota</taxon>
        <taxon>Terriglobia</taxon>
        <taxon>Terriglobales</taxon>
        <taxon>Acidobacteriaceae</taxon>
        <taxon>Acidisarcina</taxon>
    </lineage>
</organism>
<dbReference type="KEGG" id="abas:ACPOL_0852"/>
<keyword evidence="2" id="KW-1185">Reference proteome</keyword>
<reference evidence="1 2" key="1">
    <citation type="journal article" date="2018" name="Front. Microbiol.">
        <title>Hydrolytic Capabilities as a Key to Environmental Success: Chitinolytic and Cellulolytic Acidobacteria From Acidic Sub-arctic Soils and Boreal Peatlands.</title>
        <authorList>
            <person name="Belova S.E."/>
            <person name="Ravin N.V."/>
            <person name="Pankratov T.A."/>
            <person name="Rakitin A.L."/>
            <person name="Ivanova A.A."/>
            <person name="Beletsky A.V."/>
            <person name="Mardanov A.V."/>
            <person name="Sinninghe Damste J.S."/>
            <person name="Dedysh S.N."/>
        </authorList>
    </citation>
    <scope>NUCLEOTIDE SEQUENCE [LARGE SCALE GENOMIC DNA]</scope>
    <source>
        <strain evidence="1 2">SBC82</strain>
    </source>
</reference>
<protein>
    <submittedName>
        <fullName evidence="1">Uncharacterized protein</fullName>
    </submittedName>
</protein>
<sequence length="38" mass="4315">MSDHTFASGLYLVSDHSDFFGGQTFSRIRLLRRGVQVI</sequence>
<gene>
    <name evidence="1" type="ORF">ACPOL_0852</name>
</gene>
<evidence type="ECO:0000313" key="1">
    <source>
        <dbReference type="EMBL" id="AXC10209.1"/>
    </source>
</evidence>
<accession>A0A2Z5FTP1</accession>
<evidence type="ECO:0000313" key="2">
    <source>
        <dbReference type="Proteomes" id="UP000253606"/>
    </source>
</evidence>
<dbReference type="EMBL" id="CP030840">
    <property type="protein sequence ID" value="AXC10209.1"/>
    <property type="molecule type" value="Genomic_DNA"/>
</dbReference>
<name>A0A2Z5FTP1_9BACT</name>
<dbReference type="AlphaFoldDB" id="A0A2Z5FTP1"/>
<dbReference type="Proteomes" id="UP000253606">
    <property type="component" value="Chromosome"/>
</dbReference>
<proteinExistence type="predicted"/>